<sequence>MKKSKEDLLKAMSDINDKYIQEILDEDMGIADPKVAYITKKRRMRKTVWSVVAVAAACLLGFVMINVLETGVKTSYESTSDSAAPAAQEETAQMADDTMNATESGDEENEVMDTSPAVTGNKDIDSKGIQTGGADSADESADIMEEAALNIEDQEQSSDDAAASEALESSESDIYEGEIPELGLSLTLAYPSPTGAELTWKQEGGDVTGSLEFSKEYKIEVFDGTNWTSVETAEGAAFEDIAMSITKDGTTEYELDWSSIYGELPTGTYRVVMTVNDFRSAGDYDTYTITAEFDL</sequence>
<proteinExistence type="predicted"/>
<feature type="domain" description="Bacterial Ig-like" evidence="3">
    <location>
        <begin position="185"/>
        <end position="293"/>
    </location>
</feature>
<dbReference type="Pfam" id="PF20251">
    <property type="entry name" value="Big_14"/>
    <property type="match status" value="1"/>
</dbReference>
<name>A0A1H9KVC2_BUTFI</name>
<protein>
    <recommendedName>
        <fullName evidence="3">Bacterial Ig-like domain-containing protein</fullName>
    </recommendedName>
</protein>
<feature type="region of interest" description="Disordered" evidence="1">
    <location>
        <begin position="151"/>
        <end position="174"/>
    </location>
</feature>
<feature type="region of interest" description="Disordered" evidence="1">
    <location>
        <begin position="78"/>
        <end position="139"/>
    </location>
</feature>
<organism evidence="4 5">
    <name type="scientific">Butyrivibrio fibrisolvens</name>
    <dbReference type="NCBI Taxonomy" id="831"/>
    <lineage>
        <taxon>Bacteria</taxon>
        <taxon>Bacillati</taxon>
        <taxon>Bacillota</taxon>
        <taxon>Clostridia</taxon>
        <taxon>Lachnospirales</taxon>
        <taxon>Lachnospiraceae</taxon>
        <taxon>Butyrivibrio</taxon>
    </lineage>
</organism>
<evidence type="ECO:0000313" key="4">
    <source>
        <dbReference type="EMBL" id="SER03134.1"/>
    </source>
</evidence>
<gene>
    <name evidence="4" type="ORF">SAMN04487884_101184</name>
</gene>
<evidence type="ECO:0000313" key="5">
    <source>
        <dbReference type="Proteomes" id="UP000182584"/>
    </source>
</evidence>
<dbReference type="Proteomes" id="UP000182584">
    <property type="component" value="Unassembled WGS sequence"/>
</dbReference>
<evidence type="ECO:0000259" key="3">
    <source>
        <dbReference type="Pfam" id="PF20251"/>
    </source>
</evidence>
<accession>A0A1H9KVC2</accession>
<keyword evidence="2" id="KW-1133">Transmembrane helix</keyword>
<dbReference type="OrthoDB" id="9779098at2"/>
<keyword evidence="2" id="KW-0472">Membrane</keyword>
<dbReference type="EMBL" id="FOGJ01000001">
    <property type="protein sequence ID" value="SER03134.1"/>
    <property type="molecule type" value="Genomic_DNA"/>
</dbReference>
<keyword evidence="2" id="KW-0812">Transmembrane</keyword>
<dbReference type="InterPro" id="IPR046878">
    <property type="entry name" value="Big_14"/>
</dbReference>
<feature type="transmembrane region" description="Helical" evidence="2">
    <location>
        <begin position="48"/>
        <end position="68"/>
    </location>
</feature>
<dbReference type="RefSeq" id="WP_074753814.1">
    <property type="nucleotide sequence ID" value="NZ_FOGJ01000001.1"/>
</dbReference>
<reference evidence="4 5" key="1">
    <citation type="submission" date="2016-10" db="EMBL/GenBank/DDBJ databases">
        <authorList>
            <person name="de Groot N.N."/>
        </authorList>
    </citation>
    <scope>NUCLEOTIDE SEQUENCE [LARGE SCALE GENOMIC DNA]</scope>
    <source>
        <strain evidence="4 5">AR40</strain>
    </source>
</reference>
<evidence type="ECO:0000256" key="2">
    <source>
        <dbReference type="SAM" id="Phobius"/>
    </source>
</evidence>
<evidence type="ECO:0000256" key="1">
    <source>
        <dbReference type="SAM" id="MobiDB-lite"/>
    </source>
</evidence>
<dbReference type="AlphaFoldDB" id="A0A1H9KVC2"/>